<protein>
    <recommendedName>
        <fullName evidence="4">Cytochrome c-type biogenesis protein DsbD, protein-disulfide reductase</fullName>
    </recommendedName>
</protein>
<proteinExistence type="predicted"/>
<feature type="transmembrane region" description="Helical" evidence="1">
    <location>
        <begin position="117"/>
        <end position="137"/>
    </location>
</feature>
<keyword evidence="1" id="KW-0812">Transmembrane</keyword>
<evidence type="ECO:0000313" key="2">
    <source>
        <dbReference type="EMBL" id="OKX79176.1"/>
    </source>
</evidence>
<comment type="caution">
    <text evidence="2">The sequence shown here is derived from an EMBL/GenBank/DDBJ whole genome shotgun (WGS) entry which is preliminary data.</text>
</comment>
<name>A0AB36I4X5_CORGT</name>
<feature type="transmembrane region" description="Helical" evidence="1">
    <location>
        <begin position="12"/>
        <end position="34"/>
    </location>
</feature>
<keyword evidence="1" id="KW-1133">Transmembrane helix</keyword>
<keyword evidence="1" id="KW-0472">Membrane</keyword>
<dbReference type="RefSeq" id="WP_004567743.1">
    <property type="nucleotide sequence ID" value="NZ_JAAOYN010000001.1"/>
</dbReference>
<gene>
    <name evidence="2" type="ORF">AUP69_10580</name>
</gene>
<evidence type="ECO:0000313" key="3">
    <source>
        <dbReference type="Proteomes" id="UP000186091"/>
    </source>
</evidence>
<dbReference type="AlphaFoldDB" id="A0AB36I4X5"/>
<dbReference type="Proteomes" id="UP000186091">
    <property type="component" value="Unassembled WGS sequence"/>
</dbReference>
<organism evidence="2 3">
    <name type="scientific">Corynebacterium glutamicum</name>
    <name type="common">Brevibacterium saccharolyticum</name>
    <dbReference type="NCBI Taxonomy" id="1718"/>
    <lineage>
        <taxon>Bacteria</taxon>
        <taxon>Bacillati</taxon>
        <taxon>Actinomycetota</taxon>
        <taxon>Actinomycetes</taxon>
        <taxon>Mycobacteriales</taxon>
        <taxon>Corynebacteriaceae</taxon>
        <taxon>Corynebacterium</taxon>
    </lineage>
</organism>
<evidence type="ECO:0008006" key="4">
    <source>
        <dbReference type="Google" id="ProtNLM"/>
    </source>
</evidence>
<sequence length="155" mass="16436">MDTRRTNLRQWKILVALISAAVAALGGWCAYSFGHLADTVSWDCGGGSCATNDLVSLFMPAAFMSTLAACVFGAWAMGLIAPAIFIAVTAWAFRSGLQAAIADGYTSATSVGFEMTVSLILFIVAGLCFLGWIPMFINNRQVARKVREKAAGLSN</sequence>
<reference evidence="2 3" key="1">
    <citation type="submission" date="2015-12" db="EMBL/GenBank/DDBJ databases">
        <title>Genome sequence of Corynebacterium AS 1.542.</title>
        <authorList>
            <person name="Yang J."/>
            <person name="Yang S."/>
        </authorList>
    </citation>
    <scope>NUCLEOTIDE SEQUENCE [LARGE SCALE GENOMIC DNA]</scope>
    <source>
        <strain evidence="2 3">AS 1.542</strain>
    </source>
</reference>
<dbReference type="EMBL" id="LOQT01000024">
    <property type="protein sequence ID" value="OKX79176.1"/>
    <property type="molecule type" value="Genomic_DNA"/>
</dbReference>
<feature type="transmembrane region" description="Helical" evidence="1">
    <location>
        <begin position="54"/>
        <end position="72"/>
    </location>
</feature>
<accession>A0AB36I4X5</accession>
<evidence type="ECO:0000256" key="1">
    <source>
        <dbReference type="SAM" id="Phobius"/>
    </source>
</evidence>
<feature type="transmembrane region" description="Helical" evidence="1">
    <location>
        <begin position="79"/>
        <end position="97"/>
    </location>
</feature>